<dbReference type="PROSITE" id="PS51387">
    <property type="entry name" value="FAD_PCMH"/>
    <property type="match status" value="1"/>
</dbReference>
<dbReference type="PANTHER" id="PTHR13878">
    <property type="entry name" value="GULONOLACTONE OXIDASE"/>
    <property type="match status" value="1"/>
</dbReference>
<protein>
    <submittedName>
        <fullName evidence="5">FAD/FMN-containing isoamyl alcohol oxidase-like protein MreA</fullName>
    </submittedName>
</protein>
<dbReference type="InterPro" id="IPR012951">
    <property type="entry name" value="BBE"/>
</dbReference>
<dbReference type="GO" id="GO:0071949">
    <property type="term" value="F:FAD binding"/>
    <property type="evidence" value="ECO:0007669"/>
    <property type="project" value="InterPro"/>
</dbReference>
<keyword evidence="2" id="KW-0560">Oxidoreductase</keyword>
<evidence type="ECO:0000256" key="3">
    <source>
        <dbReference type="SAM" id="SignalP"/>
    </source>
</evidence>
<dbReference type="InterPro" id="IPR006094">
    <property type="entry name" value="Oxid_FAD_bind_N"/>
</dbReference>
<proteinExistence type="inferred from homology"/>
<dbReference type="Proteomes" id="UP000800035">
    <property type="component" value="Unassembled WGS sequence"/>
</dbReference>
<evidence type="ECO:0000259" key="4">
    <source>
        <dbReference type="PROSITE" id="PS51387"/>
    </source>
</evidence>
<dbReference type="InterPro" id="IPR016169">
    <property type="entry name" value="FAD-bd_PCMH_sub2"/>
</dbReference>
<dbReference type="AlphaFoldDB" id="A0A6A5T8U9"/>
<dbReference type="EMBL" id="ML977038">
    <property type="protein sequence ID" value="KAF1949395.1"/>
    <property type="molecule type" value="Genomic_DNA"/>
</dbReference>
<dbReference type="InterPro" id="IPR036318">
    <property type="entry name" value="FAD-bd_PCMH-like_sf"/>
</dbReference>
<gene>
    <name evidence="5" type="ORF">CC80DRAFT_457628</name>
</gene>
<feature type="chain" id="PRO_5025543681" evidence="3">
    <location>
        <begin position="25"/>
        <end position="636"/>
    </location>
</feature>
<evidence type="ECO:0000313" key="5">
    <source>
        <dbReference type="EMBL" id="KAF1949395.1"/>
    </source>
</evidence>
<feature type="domain" description="FAD-binding PCMH-type" evidence="4">
    <location>
        <begin position="166"/>
        <end position="346"/>
    </location>
</feature>
<sequence>MALLNLLSAFPAAAVLLLLTKVSAADLAALSTPLFQYETKQLTDAIVASLPTTDQRLFGFDDTAVNSSLFRRSGECKVFPGDEEWPSEETWDRFDELIDGALIPTVPLAAPCYKSWGVYDPAKCAAIMNDFRNPYLHEADPTSNMWPIFQGKTCLAFDRPNGTCTLGSYPTYAVNVSSVSDIQLALNFARNANMRLVIKNTGHDYLGKSLGAGALSIWTHNLKNIEFIESYKSDSGYEGSAMKIAAGVTVREAYQAAEKYEVTVLGGICESVGYAGGYVAGGGHTPMSGYYGMAADNVESLEVVTADGRFVTASNSSNPDLYWALRGGGGSTYGVVTSVIVRAHPKMPIVTSVINFASGGNISNEVFYEGVRKYYEMMIPFTDAHTYSYFWIWATNGTLSFQMTPFFAPNHTIESFNELVKPWFDRLTELGIPFTAKTTRYESFYPAYHNNWGNDTVAGLNAIPGNRLFPRGRWEDPVKFEATFAAIKAHSMRGKSLGGYHQAPRNRLNVDNAVSSAFRHVINFLIGAAIVDGAENATAEQMKKAVDVLTNDVLGPWRAVSPESEFGGSYLNEANVVEPNWQESFYGVQYPRLLEIKKKWDPKSVFYATTAVGSEDWEVQDGDQGTQTQNGRLCKV</sequence>
<evidence type="ECO:0000256" key="1">
    <source>
        <dbReference type="ARBA" id="ARBA00005466"/>
    </source>
</evidence>
<dbReference type="PANTHER" id="PTHR13878:SF91">
    <property type="entry name" value="FAD BINDING DOMAIN PROTEIN (AFU_ORTHOLOGUE AFUA_6G12070)-RELATED"/>
    <property type="match status" value="1"/>
</dbReference>
<organism evidence="5 6">
    <name type="scientific">Byssothecium circinans</name>
    <dbReference type="NCBI Taxonomy" id="147558"/>
    <lineage>
        <taxon>Eukaryota</taxon>
        <taxon>Fungi</taxon>
        <taxon>Dikarya</taxon>
        <taxon>Ascomycota</taxon>
        <taxon>Pezizomycotina</taxon>
        <taxon>Dothideomycetes</taxon>
        <taxon>Pleosporomycetidae</taxon>
        <taxon>Pleosporales</taxon>
        <taxon>Massarineae</taxon>
        <taxon>Massarinaceae</taxon>
        <taxon>Byssothecium</taxon>
    </lineage>
</organism>
<reference evidence="5" key="1">
    <citation type="journal article" date="2020" name="Stud. Mycol.">
        <title>101 Dothideomycetes genomes: a test case for predicting lifestyles and emergence of pathogens.</title>
        <authorList>
            <person name="Haridas S."/>
            <person name="Albert R."/>
            <person name="Binder M."/>
            <person name="Bloem J."/>
            <person name="Labutti K."/>
            <person name="Salamov A."/>
            <person name="Andreopoulos B."/>
            <person name="Baker S."/>
            <person name="Barry K."/>
            <person name="Bills G."/>
            <person name="Bluhm B."/>
            <person name="Cannon C."/>
            <person name="Castanera R."/>
            <person name="Culley D."/>
            <person name="Daum C."/>
            <person name="Ezra D."/>
            <person name="Gonzalez J."/>
            <person name="Henrissat B."/>
            <person name="Kuo A."/>
            <person name="Liang C."/>
            <person name="Lipzen A."/>
            <person name="Lutzoni F."/>
            <person name="Magnuson J."/>
            <person name="Mondo S."/>
            <person name="Nolan M."/>
            <person name="Ohm R."/>
            <person name="Pangilinan J."/>
            <person name="Park H.-J."/>
            <person name="Ramirez L."/>
            <person name="Alfaro M."/>
            <person name="Sun H."/>
            <person name="Tritt A."/>
            <person name="Yoshinaga Y."/>
            <person name="Zwiers L.-H."/>
            <person name="Turgeon B."/>
            <person name="Goodwin S."/>
            <person name="Spatafora J."/>
            <person name="Crous P."/>
            <person name="Grigoriev I."/>
        </authorList>
    </citation>
    <scope>NUCLEOTIDE SEQUENCE</scope>
    <source>
        <strain evidence="5">CBS 675.92</strain>
    </source>
</reference>
<keyword evidence="6" id="KW-1185">Reference proteome</keyword>
<keyword evidence="3" id="KW-0732">Signal</keyword>
<evidence type="ECO:0000313" key="6">
    <source>
        <dbReference type="Proteomes" id="UP000800035"/>
    </source>
</evidence>
<name>A0A6A5T8U9_9PLEO</name>
<dbReference type="GO" id="GO:0016491">
    <property type="term" value="F:oxidoreductase activity"/>
    <property type="evidence" value="ECO:0007669"/>
    <property type="project" value="UniProtKB-KW"/>
</dbReference>
<dbReference type="Pfam" id="PF01565">
    <property type="entry name" value="FAD_binding_4"/>
    <property type="match status" value="1"/>
</dbReference>
<dbReference type="InterPro" id="IPR050432">
    <property type="entry name" value="FAD-linked_Oxidoreductases_BP"/>
</dbReference>
<accession>A0A6A5T8U9</accession>
<dbReference type="OrthoDB" id="9983560at2759"/>
<evidence type="ECO:0000256" key="2">
    <source>
        <dbReference type="ARBA" id="ARBA00023002"/>
    </source>
</evidence>
<dbReference type="InterPro" id="IPR016166">
    <property type="entry name" value="FAD-bd_PCMH"/>
</dbReference>
<dbReference type="Pfam" id="PF08031">
    <property type="entry name" value="BBE"/>
    <property type="match status" value="1"/>
</dbReference>
<dbReference type="Gene3D" id="3.30.465.10">
    <property type="match status" value="2"/>
</dbReference>
<dbReference type="SUPFAM" id="SSF56176">
    <property type="entry name" value="FAD-binding/transporter-associated domain-like"/>
    <property type="match status" value="1"/>
</dbReference>
<feature type="signal peptide" evidence="3">
    <location>
        <begin position="1"/>
        <end position="24"/>
    </location>
</feature>
<comment type="similarity">
    <text evidence="1">Belongs to the oxygen-dependent FAD-linked oxidoreductase family.</text>
</comment>